<reference evidence="1 2" key="1">
    <citation type="journal article" date="2020" name="Mol. Biol. Evol.">
        <title>Interspecific Gene Flow and the Evolution of Specialization in Black and White Rhinoceros.</title>
        <authorList>
            <person name="Moodley Y."/>
            <person name="Westbury M.V."/>
            <person name="Russo I.M."/>
            <person name="Gopalakrishnan S."/>
            <person name="Rakotoarivelo A."/>
            <person name="Olsen R.A."/>
            <person name="Prost S."/>
            <person name="Tunstall T."/>
            <person name="Ryder O.A."/>
            <person name="Dalen L."/>
            <person name="Bruford M.W."/>
        </authorList>
    </citation>
    <scope>NUCLEOTIDE SEQUENCE [LARGE SCALE GENOMIC DNA]</scope>
    <source>
        <strain evidence="1">SBR-YM</strain>
        <tissue evidence="1">Skin</tissue>
    </source>
</reference>
<evidence type="ECO:0000313" key="1">
    <source>
        <dbReference type="EMBL" id="KAF5915459.1"/>
    </source>
</evidence>
<proteinExistence type="predicted"/>
<dbReference type="EMBL" id="JACDTQ010002862">
    <property type="protein sequence ID" value="KAF5915459.1"/>
    <property type="molecule type" value="Genomic_DNA"/>
</dbReference>
<feature type="non-terminal residue" evidence="1">
    <location>
        <position position="208"/>
    </location>
</feature>
<dbReference type="AlphaFoldDB" id="A0A7J7EI41"/>
<accession>A0A7J7EI41</accession>
<dbReference type="Proteomes" id="UP000551758">
    <property type="component" value="Unassembled WGS sequence"/>
</dbReference>
<evidence type="ECO:0000313" key="2">
    <source>
        <dbReference type="Proteomes" id="UP000551758"/>
    </source>
</evidence>
<name>A0A7J7EI41_DICBM</name>
<sequence length="208" mass="23504">MVWLAQKLSDGNWLLQEVPLRSSLHTGTTTSASSKTVLFVLPCHDRGICLCAFNTFSANVLEEHILSCNIQQRFSTKVSGQGCSYKDILNYVQVFCNYKASYPNSLLYNGVVEAIEIVRELWLPLQLDASHNDSSISDHSYSKHEKLSLGFGINPFIALVIQTLLFRPERIPSPKEYSVLDVETAFPLRSTYIIYTAKCSKKRQFITD</sequence>
<organism evidence="1 2">
    <name type="scientific">Diceros bicornis minor</name>
    <name type="common">South-central black rhinoceros</name>
    <dbReference type="NCBI Taxonomy" id="77932"/>
    <lineage>
        <taxon>Eukaryota</taxon>
        <taxon>Metazoa</taxon>
        <taxon>Chordata</taxon>
        <taxon>Craniata</taxon>
        <taxon>Vertebrata</taxon>
        <taxon>Euteleostomi</taxon>
        <taxon>Mammalia</taxon>
        <taxon>Eutheria</taxon>
        <taxon>Laurasiatheria</taxon>
        <taxon>Perissodactyla</taxon>
        <taxon>Rhinocerotidae</taxon>
        <taxon>Diceros</taxon>
    </lineage>
</organism>
<comment type="caution">
    <text evidence="1">The sequence shown here is derived from an EMBL/GenBank/DDBJ whole genome shotgun (WGS) entry which is preliminary data.</text>
</comment>
<keyword evidence="2" id="KW-1185">Reference proteome</keyword>
<protein>
    <submittedName>
        <fullName evidence="1">Uncharacterized protein</fullName>
    </submittedName>
</protein>
<gene>
    <name evidence="1" type="ORF">HPG69_014779</name>
</gene>